<proteinExistence type="predicted"/>
<reference evidence="3 4" key="1">
    <citation type="submission" date="2025-04" db="UniProtKB">
        <authorList>
            <consortium name="RefSeq"/>
        </authorList>
    </citation>
    <scope>IDENTIFICATION</scope>
    <source>
        <tissue evidence="3 4">Muscle</tissue>
    </source>
</reference>
<dbReference type="InterPro" id="IPR011009">
    <property type="entry name" value="Kinase-like_dom_sf"/>
</dbReference>
<keyword evidence="2" id="KW-1185">Reference proteome</keyword>
<dbReference type="RefSeq" id="XP_010792370.1">
    <property type="nucleotide sequence ID" value="XM_010794068.1"/>
</dbReference>
<evidence type="ECO:0000313" key="2">
    <source>
        <dbReference type="Proteomes" id="UP000504611"/>
    </source>
</evidence>
<dbReference type="SUPFAM" id="SSF56112">
    <property type="entry name" value="Protein kinase-like (PK-like)"/>
    <property type="match status" value="1"/>
</dbReference>
<dbReference type="RefSeq" id="XP_010792371.1">
    <property type="nucleotide sequence ID" value="XM_010794069.1"/>
</dbReference>
<dbReference type="KEGG" id="ncc:104965116"/>
<dbReference type="GeneID" id="104965116"/>
<dbReference type="GO" id="GO:0004706">
    <property type="term" value="F:JUN kinase kinase kinase activity"/>
    <property type="evidence" value="ECO:0007669"/>
    <property type="project" value="TreeGrafter"/>
</dbReference>
<dbReference type="PANTHER" id="PTHR44329:SF297">
    <property type="entry name" value="RECEPTOR-INTERACTING SERINE_THREONINE-PROTEIN KINASE 3"/>
    <property type="match status" value="1"/>
</dbReference>
<dbReference type="AlphaFoldDB" id="A0A6I9PX47"/>
<dbReference type="InterPro" id="IPR011029">
    <property type="entry name" value="DEATH-like_dom_sf"/>
</dbReference>
<protein>
    <submittedName>
        <fullName evidence="3 4">Ankyrin repeat and protein kinase domain-containing protein 1-like isoform X1</fullName>
    </submittedName>
</protein>
<dbReference type="GO" id="GO:0043123">
    <property type="term" value="P:positive regulation of canonical NF-kappaB signal transduction"/>
    <property type="evidence" value="ECO:0007669"/>
    <property type="project" value="UniProtKB-ARBA"/>
</dbReference>
<dbReference type="SMART" id="SM00220">
    <property type="entry name" value="S_TKc"/>
    <property type="match status" value="1"/>
</dbReference>
<gene>
    <name evidence="3 4" type="primary">LOC104965116</name>
</gene>
<evidence type="ECO:0000313" key="3">
    <source>
        <dbReference type="RefSeq" id="XP_010792370.1"/>
    </source>
</evidence>
<dbReference type="InterPro" id="IPR051681">
    <property type="entry name" value="Ser/Thr_Kinases-Pseudokinases"/>
</dbReference>
<dbReference type="PROSITE" id="PS50011">
    <property type="entry name" value="PROTEIN_KINASE_DOM"/>
    <property type="match status" value="1"/>
</dbReference>
<dbReference type="InterPro" id="IPR001245">
    <property type="entry name" value="Ser-Thr/Tyr_kinase_cat_dom"/>
</dbReference>
<dbReference type="Gene3D" id="1.10.510.10">
    <property type="entry name" value="Transferase(Phosphotransferase) domain 1"/>
    <property type="match status" value="1"/>
</dbReference>
<name>A0A6I9PX47_9TELE</name>
<feature type="domain" description="Protein kinase" evidence="1">
    <location>
        <begin position="14"/>
        <end position="284"/>
    </location>
</feature>
<dbReference type="GO" id="GO:0009893">
    <property type="term" value="P:positive regulation of metabolic process"/>
    <property type="evidence" value="ECO:0007669"/>
    <property type="project" value="UniProtKB-ARBA"/>
</dbReference>
<dbReference type="InterPro" id="IPR000719">
    <property type="entry name" value="Prot_kinase_dom"/>
</dbReference>
<sequence>MALRSRRTYGDECFEKWEFVSSGGFGQVFKARQKDLGIDVAIKIPHDGCSSSMILRDEAKYMDMASFKFVVSLYAMYQGCPPGKRPSTQQGIVMEFMEGGSVQSLQEYLHSPPQWPLVFRLAHEVAQGMNFIHKENLMHQDLKPSNVLLNDNLNAKIADFGLSRVSASASNSNKETGAIGGSYKYMPPEALESASYEPVRSFDVYSYGILLWTIATGKDPYPLGNYDRVASSIPQGHRPCCKEIEQMKVDGLKELIHLMKRCWDGSPNQRPTFIQCLDVTEKVLSMHSTGIHDAVGHLKRLMSSNSKTLNTSGVTNVSLQTAEESTNDSVDFGRITETGRSFNQVCASTKTMGIKDKAKFVDHNQATLIQDVSEVMAIAEALGDMVHREALSQIGREDTTSHYKMRALYHGPLRSGGDKVKAAFYDALKAQHPHLVERLGG</sequence>
<dbReference type="PANTHER" id="PTHR44329">
    <property type="entry name" value="SERINE/THREONINE-PROTEIN KINASE TNNI3K-RELATED"/>
    <property type="match status" value="1"/>
</dbReference>
<dbReference type="InterPro" id="IPR008271">
    <property type="entry name" value="Ser/Thr_kinase_AS"/>
</dbReference>
<dbReference type="PROSITE" id="PS00108">
    <property type="entry name" value="PROTEIN_KINASE_ST"/>
    <property type="match status" value="1"/>
</dbReference>
<accession>A0A6I9PX47</accession>
<dbReference type="GO" id="GO:0005524">
    <property type="term" value="F:ATP binding"/>
    <property type="evidence" value="ECO:0007669"/>
    <property type="project" value="InterPro"/>
</dbReference>
<dbReference type="Proteomes" id="UP000504611">
    <property type="component" value="Unplaced"/>
</dbReference>
<organism evidence="2 3">
    <name type="scientific">Notothenia coriiceps</name>
    <name type="common">black rockcod</name>
    <dbReference type="NCBI Taxonomy" id="8208"/>
    <lineage>
        <taxon>Eukaryota</taxon>
        <taxon>Metazoa</taxon>
        <taxon>Chordata</taxon>
        <taxon>Craniata</taxon>
        <taxon>Vertebrata</taxon>
        <taxon>Euteleostomi</taxon>
        <taxon>Actinopterygii</taxon>
        <taxon>Neopterygii</taxon>
        <taxon>Teleostei</taxon>
        <taxon>Neoteleostei</taxon>
        <taxon>Acanthomorphata</taxon>
        <taxon>Eupercaria</taxon>
        <taxon>Perciformes</taxon>
        <taxon>Notothenioidei</taxon>
        <taxon>Nototheniidae</taxon>
        <taxon>Notothenia</taxon>
    </lineage>
</organism>
<dbReference type="GO" id="GO:0031349">
    <property type="term" value="P:positive regulation of defense response"/>
    <property type="evidence" value="ECO:0007669"/>
    <property type="project" value="UniProtKB-ARBA"/>
</dbReference>
<evidence type="ECO:0000259" key="1">
    <source>
        <dbReference type="PROSITE" id="PS50011"/>
    </source>
</evidence>
<evidence type="ECO:0000313" key="4">
    <source>
        <dbReference type="RefSeq" id="XP_010792371.1"/>
    </source>
</evidence>
<dbReference type="Pfam" id="PF07714">
    <property type="entry name" value="PK_Tyr_Ser-Thr"/>
    <property type="match status" value="1"/>
</dbReference>
<dbReference type="OrthoDB" id="4062651at2759"/>
<dbReference type="Gene3D" id="1.10.533.10">
    <property type="entry name" value="Death Domain, Fas"/>
    <property type="match status" value="1"/>
</dbReference>